<proteinExistence type="inferred from homology"/>
<protein>
    <recommendedName>
        <fullName evidence="1">UPF0225 protein K8F61_04915</fullName>
    </recommendedName>
</protein>
<comment type="similarity">
    <text evidence="1">Belongs to the UPF0225 family.</text>
</comment>
<dbReference type="PANTHER" id="PTHR33747">
    <property type="entry name" value="UPF0225 PROTEIN SCO1677"/>
    <property type="match status" value="1"/>
</dbReference>
<dbReference type="InterPro" id="IPR048469">
    <property type="entry name" value="YchJ-like_M"/>
</dbReference>
<feature type="domain" description="YchJ-like middle NTF2-like" evidence="2">
    <location>
        <begin position="33"/>
        <end position="127"/>
    </location>
</feature>
<evidence type="ECO:0000313" key="4">
    <source>
        <dbReference type="Proteomes" id="UP001199642"/>
    </source>
</evidence>
<dbReference type="Pfam" id="PF17775">
    <property type="entry name" value="YchJ_M-like"/>
    <property type="match status" value="1"/>
</dbReference>
<name>A0ABY3RU10_9MICO</name>
<dbReference type="HAMAP" id="MF_00612">
    <property type="entry name" value="UPF0225"/>
    <property type="match status" value="1"/>
</dbReference>
<dbReference type="InterPro" id="IPR032710">
    <property type="entry name" value="NTF2-like_dom_sf"/>
</dbReference>
<reference evidence="3 4" key="1">
    <citation type="submission" date="2023-01" db="EMBL/GenBank/DDBJ databases">
        <title>Characterization of estradiol degrading bacteria Microbacterium sp. MZT7 and reveal degrading genes through genome analysis.</title>
        <authorList>
            <person name="Hao P."/>
            <person name="Gao Y."/>
        </authorList>
    </citation>
    <scope>NUCLEOTIDE SEQUENCE [LARGE SCALE GENOMIC DNA]</scope>
    <source>
        <strain evidence="3 4">MZT7</strain>
    </source>
</reference>
<gene>
    <name evidence="3" type="ORF">K8F61_04915</name>
</gene>
<dbReference type="EMBL" id="CP082781">
    <property type="protein sequence ID" value="UGS27534.1"/>
    <property type="molecule type" value="Genomic_DNA"/>
</dbReference>
<evidence type="ECO:0000313" key="3">
    <source>
        <dbReference type="EMBL" id="UGS27534.1"/>
    </source>
</evidence>
<dbReference type="Proteomes" id="UP001199642">
    <property type="component" value="Chromosome"/>
</dbReference>
<dbReference type="SUPFAM" id="SSF54427">
    <property type="entry name" value="NTF2-like"/>
    <property type="match status" value="1"/>
</dbReference>
<accession>A0ABY3RU10</accession>
<sequence length="130" mass="14591">MRRIREDQRCPCGTGDVYGSCCGPILAGRPAPTAERLMRSRFTAFAVGDEEHLLRTWHPDSRPARVDLDADMDWLSLDVQATESGGPFDREGTVQFVARYRDADGRGALRERSRFVREPSGWLYVDGTTA</sequence>
<evidence type="ECO:0000256" key="1">
    <source>
        <dbReference type="HAMAP-Rule" id="MF_00612"/>
    </source>
</evidence>
<dbReference type="InterPro" id="IPR023006">
    <property type="entry name" value="YchJ-like"/>
</dbReference>
<organism evidence="3 4">
    <name type="scientific">Microbacterium resistens</name>
    <dbReference type="NCBI Taxonomy" id="156977"/>
    <lineage>
        <taxon>Bacteria</taxon>
        <taxon>Bacillati</taxon>
        <taxon>Actinomycetota</taxon>
        <taxon>Actinomycetes</taxon>
        <taxon>Micrococcales</taxon>
        <taxon>Microbacteriaceae</taxon>
        <taxon>Microbacterium</taxon>
    </lineage>
</organism>
<dbReference type="Gene3D" id="3.10.450.50">
    <property type="match status" value="1"/>
</dbReference>
<evidence type="ECO:0000259" key="2">
    <source>
        <dbReference type="Pfam" id="PF17775"/>
    </source>
</evidence>
<dbReference type="PANTHER" id="PTHR33747:SF1">
    <property type="entry name" value="ADENYLATE CYCLASE-ASSOCIATED CAP C-TERMINAL DOMAIN-CONTAINING PROTEIN"/>
    <property type="match status" value="1"/>
</dbReference>
<keyword evidence="4" id="KW-1185">Reference proteome</keyword>